<dbReference type="InterPro" id="IPR006909">
    <property type="entry name" value="Rad21/Rec8_C_eu"/>
</dbReference>
<evidence type="ECO:0000313" key="6">
    <source>
        <dbReference type="EMBL" id="ODM96152.1"/>
    </source>
</evidence>
<keyword evidence="7" id="KW-1185">Reference proteome</keyword>
<dbReference type="PANTHER" id="PTHR12585">
    <property type="entry name" value="SCC1 / RAD21 FAMILY MEMBER"/>
    <property type="match status" value="1"/>
</dbReference>
<name>A0A1D2MT97_ORCCI</name>
<dbReference type="InterPro" id="IPR039781">
    <property type="entry name" value="Rad21/Rec8-like"/>
</dbReference>
<comment type="caution">
    <text evidence="6">The sequence shown here is derived from an EMBL/GenBank/DDBJ whole genome shotgun (WGS) entry which is preliminary data.</text>
</comment>
<reference evidence="6 7" key="1">
    <citation type="journal article" date="2016" name="Genome Biol. Evol.">
        <title>Gene Family Evolution Reflects Adaptation to Soil Environmental Stressors in the Genome of the Collembolan Orchesella cincta.</title>
        <authorList>
            <person name="Faddeeva-Vakhrusheva A."/>
            <person name="Derks M.F."/>
            <person name="Anvar S.Y."/>
            <person name="Agamennone V."/>
            <person name="Suring W."/>
            <person name="Smit S."/>
            <person name="van Straalen N.M."/>
            <person name="Roelofs D."/>
        </authorList>
    </citation>
    <scope>NUCLEOTIDE SEQUENCE [LARGE SCALE GENOMIC DNA]</scope>
    <source>
        <tissue evidence="6">Mixed pool</tissue>
    </source>
</reference>
<dbReference type="Pfam" id="PF04824">
    <property type="entry name" value="Rad21_Rec8"/>
    <property type="match status" value="1"/>
</dbReference>
<evidence type="ECO:0000256" key="1">
    <source>
        <dbReference type="ARBA" id="ARBA00004123"/>
    </source>
</evidence>
<dbReference type="AlphaFoldDB" id="A0A1D2MT97"/>
<dbReference type="PANTHER" id="PTHR12585:SF27">
    <property type="entry name" value="MEIOTIC RECOMBINATION PROTEIN REC8 HOMOLOG"/>
    <property type="match status" value="1"/>
</dbReference>
<keyword evidence="2" id="KW-0539">Nucleus</keyword>
<evidence type="ECO:0000259" key="5">
    <source>
        <dbReference type="Pfam" id="PF04825"/>
    </source>
</evidence>
<dbReference type="Proteomes" id="UP000094527">
    <property type="component" value="Unassembled WGS sequence"/>
</dbReference>
<feature type="compositionally biased region" description="Polar residues" evidence="3">
    <location>
        <begin position="466"/>
        <end position="475"/>
    </location>
</feature>
<feature type="compositionally biased region" description="Basic and acidic residues" evidence="3">
    <location>
        <begin position="103"/>
        <end position="117"/>
    </location>
</feature>
<dbReference type="GO" id="GO:0051177">
    <property type="term" value="P:meiotic sister chromatid cohesion"/>
    <property type="evidence" value="ECO:0007669"/>
    <property type="project" value="TreeGrafter"/>
</dbReference>
<dbReference type="Pfam" id="PF04825">
    <property type="entry name" value="Rad21_Rec8_N"/>
    <property type="match status" value="1"/>
</dbReference>
<evidence type="ECO:0000256" key="2">
    <source>
        <dbReference type="ARBA" id="ARBA00023242"/>
    </source>
</evidence>
<dbReference type="OMA" id="CACAMFF"/>
<sequence length="616" mass="68996">MFFNDDILFRNGRLALVWRAGNGHFNTDRGRKRKEFRAILNTSVISICADIRKLFPKMGTAHGIGLKKMGTLVKGVGAIYSMKINNLAKDVLETTTKLKRPAPSKDARIDAAMESKSKGSKTVPPPEPSVVDDEFGRLPIAVNAGTFENGDVIGRFGLLIDSEDFIGPPRGMPARISDYPTSTSMVIPSPARSVNNEGEGREERPRRKRRLDEEDNEEAVHEDVIHRLQRYVDVNADRLHCLPEDDQPLIPLVDDQQLDLDFGGEQAMFDLLNMGENHVEAGSMEPQEQPQSPLQFDTRSKILETPRGAGTRPENAEGRRLIRERDPDITLDELSPQGERARGRARPRRRILVDADISIPPKQMLDRITAIRAETTMSLLQQRLLETRAPGKSVWKTMTRSIQFITKAGRRINGVALQGLRDEMLNAGINGPERLDFGQQRERANVHPVSGRPEASIEDERERNATTDIGISAGSTGLHGERTDAEIAPASPQVQADCIPAGGDAGGMEDGMFQHMDVQFSPRPQEYEPNPFVEPEPAPSRRKRRRESGVEDLPQRMELRGRSTFLELFSPNECSRKEAAFGFFLLLKMQARKEVIMRQDEPYGPILIENLNLRSQ</sequence>
<feature type="region of interest" description="Disordered" evidence="3">
    <location>
        <begin position="179"/>
        <end position="217"/>
    </location>
</feature>
<dbReference type="GO" id="GO:0003682">
    <property type="term" value="F:chromatin binding"/>
    <property type="evidence" value="ECO:0007669"/>
    <property type="project" value="TreeGrafter"/>
</dbReference>
<comment type="subcellular location">
    <subcellularLocation>
        <location evidence="1">Nucleus</location>
    </subcellularLocation>
</comment>
<feature type="compositionally biased region" description="Polar residues" evidence="3">
    <location>
        <begin position="179"/>
        <end position="196"/>
    </location>
</feature>
<organism evidence="6 7">
    <name type="scientific">Orchesella cincta</name>
    <name type="common">Springtail</name>
    <name type="synonym">Podura cincta</name>
    <dbReference type="NCBI Taxonomy" id="48709"/>
    <lineage>
        <taxon>Eukaryota</taxon>
        <taxon>Metazoa</taxon>
        <taxon>Ecdysozoa</taxon>
        <taxon>Arthropoda</taxon>
        <taxon>Hexapoda</taxon>
        <taxon>Collembola</taxon>
        <taxon>Entomobryomorpha</taxon>
        <taxon>Entomobryoidea</taxon>
        <taxon>Orchesellidae</taxon>
        <taxon>Orchesellinae</taxon>
        <taxon>Orchesella</taxon>
    </lineage>
</organism>
<gene>
    <name evidence="6" type="ORF">Ocin01_10527</name>
</gene>
<feature type="region of interest" description="Disordered" evidence="3">
    <location>
        <begin position="99"/>
        <end position="132"/>
    </location>
</feature>
<proteinExistence type="predicted"/>
<dbReference type="GO" id="GO:0030893">
    <property type="term" value="C:meiotic cohesin complex"/>
    <property type="evidence" value="ECO:0007669"/>
    <property type="project" value="TreeGrafter"/>
</dbReference>
<feature type="domain" description="Rad21/Rec8-like protein N-terminal" evidence="5">
    <location>
        <begin position="1"/>
        <end position="117"/>
    </location>
</feature>
<protein>
    <submittedName>
        <fullName evidence="6">Sister chromatid cohesion 1 protein 4</fullName>
    </submittedName>
</protein>
<evidence type="ECO:0000259" key="4">
    <source>
        <dbReference type="Pfam" id="PF04824"/>
    </source>
</evidence>
<dbReference type="EMBL" id="LJIJ01000571">
    <property type="protein sequence ID" value="ODM96152.1"/>
    <property type="molecule type" value="Genomic_DNA"/>
</dbReference>
<dbReference type="GO" id="GO:0005634">
    <property type="term" value="C:nucleus"/>
    <property type="evidence" value="ECO:0007669"/>
    <property type="project" value="UniProtKB-SubCell"/>
</dbReference>
<feature type="region of interest" description="Disordered" evidence="3">
    <location>
        <begin position="445"/>
        <end position="553"/>
    </location>
</feature>
<dbReference type="GO" id="GO:0006302">
    <property type="term" value="P:double-strand break repair"/>
    <property type="evidence" value="ECO:0007669"/>
    <property type="project" value="TreeGrafter"/>
</dbReference>
<dbReference type="OrthoDB" id="8298659at2759"/>
<accession>A0A1D2MT97</accession>
<feature type="domain" description="Rad21/Rec8-like protein C-terminal eukaryotic" evidence="4">
    <location>
        <begin position="563"/>
        <end position="609"/>
    </location>
</feature>
<dbReference type="InterPro" id="IPR006910">
    <property type="entry name" value="Rad21_Rec8_N"/>
</dbReference>
<evidence type="ECO:0000256" key="3">
    <source>
        <dbReference type="SAM" id="MobiDB-lite"/>
    </source>
</evidence>
<evidence type="ECO:0000313" key="7">
    <source>
        <dbReference type="Proteomes" id="UP000094527"/>
    </source>
</evidence>